<dbReference type="Pfam" id="PF00271">
    <property type="entry name" value="Helicase_C"/>
    <property type="match status" value="1"/>
</dbReference>
<dbReference type="GO" id="GO:0016787">
    <property type="term" value="F:hydrolase activity"/>
    <property type="evidence" value="ECO:0007669"/>
    <property type="project" value="InterPro"/>
</dbReference>
<dbReference type="SUPFAM" id="SSF52540">
    <property type="entry name" value="P-loop containing nucleoside triphosphate hydrolases"/>
    <property type="match status" value="1"/>
</dbReference>
<evidence type="ECO:0000259" key="2">
    <source>
        <dbReference type="PROSITE" id="PS51192"/>
    </source>
</evidence>
<dbReference type="PANTHER" id="PTHR33418:SF1">
    <property type="entry name" value="HELICASE-ASSOCIATED DOMAIN-CONTAINING PROTEIN"/>
    <property type="match status" value="1"/>
</dbReference>
<dbReference type="SMART" id="SM00490">
    <property type="entry name" value="HELICc"/>
    <property type="match status" value="1"/>
</dbReference>
<feature type="non-terminal residue" evidence="4">
    <location>
        <position position="1"/>
    </location>
</feature>
<dbReference type="InterPro" id="IPR005114">
    <property type="entry name" value="Helicase_assoc"/>
</dbReference>
<name>A0A813LJR3_POLGL</name>
<dbReference type="SMART" id="SM00487">
    <property type="entry name" value="DEXDc"/>
    <property type="match status" value="1"/>
</dbReference>
<dbReference type="InterPro" id="IPR014001">
    <property type="entry name" value="Helicase_ATP-bd"/>
</dbReference>
<reference evidence="4" key="1">
    <citation type="submission" date="2021-02" db="EMBL/GenBank/DDBJ databases">
        <authorList>
            <person name="Dougan E. K."/>
            <person name="Rhodes N."/>
            <person name="Thang M."/>
            <person name="Chan C."/>
        </authorList>
    </citation>
    <scope>NUCLEOTIDE SEQUENCE</scope>
</reference>
<dbReference type="PROSITE" id="PS51192">
    <property type="entry name" value="HELICASE_ATP_BIND_1"/>
    <property type="match status" value="1"/>
</dbReference>
<dbReference type="Pfam" id="PF03457">
    <property type="entry name" value="HA"/>
    <property type="match status" value="6"/>
</dbReference>
<dbReference type="InterPro" id="IPR006935">
    <property type="entry name" value="Helicase/UvrB_N"/>
</dbReference>
<organism evidence="4 5">
    <name type="scientific">Polarella glacialis</name>
    <name type="common">Dinoflagellate</name>
    <dbReference type="NCBI Taxonomy" id="89957"/>
    <lineage>
        <taxon>Eukaryota</taxon>
        <taxon>Sar</taxon>
        <taxon>Alveolata</taxon>
        <taxon>Dinophyceae</taxon>
        <taxon>Suessiales</taxon>
        <taxon>Suessiaceae</taxon>
        <taxon>Polarella</taxon>
    </lineage>
</organism>
<protein>
    <recommendedName>
        <fullName evidence="6">Helicase</fullName>
    </recommendedName>
</protein>
<feature type="region of interest" description="Disordered" evidence="1">
    <location>
        <begin position="302"/>
        <end position="326"/>
    </location>
</feature>
<evidence type="ECO:0000256" key="1">
    <source>
        <dbReference type="SAM" id="MobiDB-lite"/>
    </source>
</evidence>
<dbReference type="GO" id="GO:0003677">
    <property type="term" value="F:DNA binding"/>
    <property type="evidence" value="ECO:0007669"/>
    <property type="project" value="InterPro"/>
</dbReference>
<dbReference type="Pfam" id="PF04851">
    <property type="entry name" value="ResIII"/>
    <property type="match status" value="1"/>
</dbReference>
<dbReference type="GO" id="GO:0005524">
    <property type="term" value="F:ATP binding"/>
    <property type="evidence" value="ECO:0007669"/>
    <property type="project" value="InterPro"/>
</dbReference>
<dbReference type="AlphaFoldDB" id="A0A813LJR3"/>
<feature type="non-terminal residue" evidence="4">
    <location>
        <position position="1086"/>
    </location>
</feature>
<evidence type="ECO:0008006" key="6">
    <source>
        <dbReference type="Google" id="ProtNLM"/>
    </source>
</evidence>
<feature type="domain" description="Helicase C-terminal" evidence="3">
    <location>
        <begin position="381"/>
        <end position="535"/>
    </location>
</feature>
<accession>A0A813LJR3</accession>
<dbReference type="InterPro" id="IPR001650">
    <property type="entry name" value="Helicase_C-like"/>
</dbReference>
<comment type="caution">
    <text evidence="4">The sequence shown here is derived from an EMBL/GenBank/DDBJ whole genome shotgun (WGS) entry which is preliminary data.</text>
</comment>
<dbReference type="PROSITE" id="PS51194">
    <property type="entry name" value="HELICASE_CTER"/>
    <property type="match status" value="1"/>
</dbReference>
<proteinExistence type="predicted"/>
<evidence type="ECO:0000259" key="3">
    <source>
        <dbReference type="PROSITE" id="PS51194"/>
    </source>
</evidence>
<evidence type="ECO:0000313" key="4">
    <source>
        <dbReference type="EMBL" id="CAE8730785.1"/>
    </source>
</evidence>
<sequence>TASLLSAAEAAAANRSARLKALDALAAGGLRPGQELELISALELGTVPWSEVPVSLKQALELPVGDHGIDSLALNLSIAVQAKDYTNGHSVPLERLTTFYFLAKRISELYSPQLIVATNASTKLPQLWKQKAGAEHRRYSAEEMEAWRLRARDWAAQQSGTEVASAPNSTSPRWPHQEACLRACRKFLASGPQQRDFFVQIATGGGKSLIIADLLAELDEGGRACVIVPKLDLMEQVAHLLESMALPGISKVGTGYTPDMDARIFVCVRNSAWRLSHLDFDLLVLDEAHHYEPSYLELEDNQNLSDENEEEDHRTASAAGPRPQASTVLSLSARKRLFFSATLRWSRPDFDFDLRTAVRAGVISDYTILVPFMTAGDPKPSLVKLILDLPTARRILAFCNTVQEAKQFAKLLNAEGVQAGHYNGCTASLQRTRILEDFKKGPSQGGLRVLATVDVLSEGVDLPMADTCLFVEPRKGLRLRQCVGRVLRQHQQKVDALVVSPPIIQEADGGLQVDGELVRLLAELAGADPELRKSLAENSFGRVCLVDQRMNRSGDSPAVALEEAATLLCTKVYPRALSSHLTADDRWQLGLAQLTQYQQEHGHCKVPWKHRTGSEFALGIWVGYQRSARKANKLTAQQVKQLDTLEFVWEIVKAASWEEMFELLKAYKLEQGHPRVPRSYVADGGFKLGRWVDKQRSARRGQGGFKIDAEQIEQLDSLGFVWDVSKAAWEENFELLKAYKQEHDHTRVPQRYVAGDGVKLGHWVNTQRRGRKGQAGLKIDAEQIEQLDSLGFVWDLRAASWEEMFELLKAYKQARKGQGGFNIDAEQIEQLDSLGFVWEVNKAVSWEEMFELLKAYKLEQGHPRVPRSYVADGGFKLGHWVNTQRMSRKGQGGLKIDAEQIEQLDSLGFVWDLRAASWEENVELLKAYKQEHGHTRVPYIYVSDDGVKLGHWVSTQRKARKGQGGFNIDAEQIEQLDSLGFVWEVNKAVSWEEMFELLKAYKLEQGHPRVPRSYVADGGFKLGHWVNTQRMSRKGQGGLKIDAEQIEQLDSLGFVWDLRAASWEENVELLKAYKQEHGHTRLGHWV</sequence>
<feature type="domain" description="Helicase ATP-binding" evidence="2">
    <location>
        <begin position="188"/>
        <end position="361"/>
    </location>
</feature>
<dbReference type="PANTHER" id="PTHR33418">
    <property type="entry name" value="HELICASE-ASSOCIATED"/>
    <property type="match status" value="1"/>
</dbReference>
<evidence type="ECO:0000313" key="5">
    <source>
        <dbReference type="Proteomes" id="UP000626109"/>
    </source>
</evidence>
<dbReference type="EMBL" id="CAJNNW010035902">
    <property type="protein sequence ID" value="CAE8730785.1"/>
    <property type="molecule type" value="Genomic_DNA"/>
</dbReference>
<gene>
    <name evidence="4" type="ORF">PGLA2088_LOCUS45834</name>
</gene>
<dbReference type="InterPro" id="IPR027417">
    <property type="entry name" value="P-loop_NTPase"/>
</dbReference>
<dbReference type="Gene3D" id="3.40.50.300">
    <property type="entry name" value="P-loop containing nucleotide triphosphate hydrolases"/>
    <property type="match status" value="2"/>
</dbReference>
<dbReference type="Proteomes" id="UP000626109">
    <property type="component" value="Unassembled WGS sequence"/>
</dbReference>
<dbReference type="Gene3D" id="6.10.140.530">
    <property type="match status" value="6"/>
</dbReference>